<organism evidence="1 2">
    <name type="scientific">Quercus suber</name>
    <name type="common">Cork oak</name>
    <dbReference type="NCBI Taxonomy" id="58331"/>
    <lineage>
        <taxon>Eukaryota</taxon>
        <taxon>Viridiplantae</taxon>
        <taxon>Streptophyta</taxon>
        <taxon>Embryophyta</taxon>
        <taxon>Tracheophyta</taxon>
        <taxon>Spermatophyta</taxon>
        <taxon>Magnoliopsida</taxon>
        <taxon>eudicotyledons</taxon>
        <taxon>Gunneridae</taxon>
        <taxon>Pentapetalae</taxon>
        <taxon>rosids</taxon>
        <taxon>fabids</taxon>
        <taxon>Fagales</taxon>
        <taxon>Fagaceae</taxon>
        <taxon>Quercus</taxon>
    </lineage>
</organism>
<evidence type="ECO:0000313" key="1">
    <source>
        <dbReference type="EMBL" id="KAK7850679.1"/>
    </source>
</evidence>
<dbReference type="AlphaFoldDB" id="A0AAW0LIF0"/>
<name>A0AAW0LIF0_QUESU</name>
<dbReference type="Proteomes" id="UP000237347">
    <property type="component" value="Unassembled WGS sequence"/>
</dbReference>
<evidence type="ECO:0000313" key="2">
    <source>
        <dbReference type="Proteomes" id="UP000237347"/>
    </source>
</evidence>
<protein>
    <submittedName>
        <fullName evidence="1">Uncharacterized protein</fullName>
    </submittedName>
</protein>
<comment type="caution">
    <text evidence="1">The sequence shown here is derived from an EMBL/GenBank/DDBJ whole genome shotgun (WGS) entry which is preliminary data.</text>
</comment>
<dbReference type="EMBL" id="PKMF04000097">
    <property type="protein sequence ID" value="KAK7850679.1"/>
    <property type="molecule type" value="Genomic_DNA"/>
</dbReference>
<sequence>MGGNVFENISPNVTSMYDSVIVSNKDKEYFYLSNRNQRQLKDLKGEDIARADNCDGYNNNGGCRLGSNQCWLEIFHPSIIQVIASVIVELFARTTIVVSPLLLCLITTLDANFGKWEFISNHSVDHYSIYVLSSKPSDRGKFTNFFEQFAMLFSNFKVIGFCIQLT</sequence>
<accession>A0AAW0LIF0</accession>
<reference evidence="1 2" key="1">
    <citation type="journal article" date="2018" name="Sci. Data">
        <title>The draft genome sequence of cork oak.</title>
        <authorList>
            <person name="Ramos A.M."/>
            <person name="Usie A."/>
            <person name="Barbosa P."/>
            <person name="Barros P.M."/>
            <person name="Capote T."/>
            <person name="Chaves I."/>
            <person name="Simoes F."/>
            <person name="Abreu I."/>
            <person name="Carrasquinho I."/>
            <person name="Faro C."/>
            <person name="Guimaraes J.B."/>
            <person name="Mendonca D."/>
            <person name="Nobrega F."/>
            <person name="Rodrigues L."/>
            <person name="Saibo N.J.M."/>
            <person name="Varela M.C."/>
            <person name="Egas C."/>
            <person name="Matos J."/>
            <person name="Miguel C.M."/>
            <person name="Oliveira M.M."/>
            <person name="Ricardo C.P."/>
            <person name="Goncalves S."/>
        </authorList>
    </citation>
    <scope>NUCLEOTIDE SEQUENCE [LARGE SCALE GENOMIC DNA]</scope>
    <source>
        <strain evidence="2">cv. HL8</strain>
    </source>
</reference>
<keyword evidence="2" id="KW-1185">Reference proteome</keyword>
<gene>
    <name evidence="1" type="ORF">CFP56_044049</name>
</gene>
<proteinExistence type="predicted"/>